<dbReference type="EMBL" id="JBICBT010000598">
    <property type="protein sequence ID" value="KAL3108089.1"/>
    <property type="molecule type" value="Genomic_DNA"/>
</dbReference>
<evidence type="ECO:0000313" key="2">
    <source>
        <dbReference type="EMBL" id="KAL3115128.1"/>
    </source>
</evidence>
<protein>
    <submittedName>
        <fullName evidence="2">Uncharacterized protein</fullName>
    </submittedName>
</protein>
<accession>A0ABD2LIU6</accession>
<reference evidence="2 4" key="1">
    <citation type="submission" date="2024-10" db="EMBL/GenBank/DDBJ databases">
        <authorList>
            <person name="Kim D."/>
        </authorList>
    </citation>
    <scope>NUCLEOTIDE SEQUENCE [LARGE SCALE GENOMIC DNA]</scope>
    <source>
        <strain evidence="2">BH-2024</strain>
    </source>
</reference>
<evidence type="ECO:0000313" key="1">
    <source>
        <dbReference type="EMBL" id="KAL3108089.1"/>
    </source>
</evidence>
<sequence length="75" mass="8028">MNLVDSAQYFSDENSLPIGLQHCVKILKRKGFSQKAAVEGAKAIGVLADHQIMPLGRVKGLLNGLKGPNGGRKNE</sequence>
<gene>
    <name evidence="3" type="ORF">niasHT_006460</name>
    <name evidence="2" type="ORF">niasHT_018678</name>
    <name evidence="1" type="ORF">niasHT_018797</name>
</gene>
<keyword evidence="4" id="KW-1185">Reference proteome</keyword>
<name>A0ABD2LIU6_9BILA</name>
<dbReference type="Proteomes" id="UP001620626">
    <property type="component" value="Unassembled WGS sequence"/>
</dbReference>
<evidence type="ECO:0000313" key="4">
    <source>
        <dbReference type="Proteomes" id="UP001620626"/>
    </source>
</evidence>
<dbReference type="EMBL" id="JBICBT010000396">
    <property type="protein sequence ID" value="KAL3115128.1"/>
    <property type="molecule type" value="Genomic_DNA"/>
</dbReference>
<dbReference type="AlphaFoldDB" id="A0ABD2LIU6"/>
<dbReference type="EMBL" id="JBICBT010000234">
    <property type="protein sequence ID" value="KAL3119770.1"/>
    <property type="molecule type" value="Genomic_DNA"/>
</dbReference>
<organism evidence="2 4">
    <name type="scientific">Heterodera trifolii</name>
    <dbReference type="NCBI Taxonomy" id="157864"/>
    <lineage>
        <taxon>Eukaryota</taxon>
        <taxon>Metazoa</taxon>
        <taxon>Ecdysozoa</taxon>
        <taxon>Nematoda</taxon>
        <taxon>Chromadorea</taxon>
        <taxon>Rhabditida</taxon>
        <taxon>Tylenchina</taxon>
        <taxon>Tylenchomorpha</taxon>
        <taxon>Tylenchoidea</taxon>
        <taxon>Heteroderidae</taxon>
        <taxon>Heteroderinae</taxon>
        <taxon>Heterodera</taxon>
    </lineage>
</organism>
<proteinExistence type="predicted"/>
<comment type="caution">
    <text evidence="2">The sequence shown here is derived from an EMBL/GenBank/DDBJ whole genome shotgun (WGS) entry which is preliminary data.</text>
</comment>
<evidence type="ECO:0000313" key="3">
    <source>
        <dbReference type="EMBL" id="KAL3119770.1"/>
    </source>
</evidence>